<feature type="region of interest" description="Disordered" evidence="1">
    <location>
        <begin position="136"/>
        <end position="479"/>
    </location>
</feature>
<dbReference type="EMBL" id="VDMD01000123">
    <property type="protein sequence ID" value="TRM55552.1"/>
    <property type="molecule type" value="Genomic_DNA"/>
</dbReference>
<keyword evidence="3" id="KW-0732">Signal</keyword>
<feature type="compositionally biased region" description="Acidic residues" evidence="1">
    <location>
        <begin position="458"/>
        <end position="472"/>
    </location>
</feature>
<feature type="chain" id="PRO_5022211159" evidence="3">
    <location>
        <begin position="20"/>
        <end position="646"/>
    </location>
</feature>
<sequence length="646" mass="69302">MNSLIQVVSLAWSLGLTTAVRRQSQEIAQLAAEAELRNLFLERLIAVAEEEVHQLKIALAEELWLSTILLTILLSVVFLNMVSLIYLWRDRSKRGTRRPAAESSAGTPPPPPPPVTAIHVRISSFPLADDVLTDKSYSPVRKPCDIGDTNDADDGHSDGTGRFSPSESGDLPNNDDDEAPPQIDADTSEDKASTQRDVIPEQDAQPTDRPGEFATSDQPTGPLAHFITRSLHDAMDDSDSEHSNEEKDAVDGKSKDTSDSDEPNIACAQPINDISPAQNPVPNIQFAVPRSRSHVGSTQLANAPPSPVIQGALPAVDFRLGAEQSSNTPPSPSTPNHLVNAKLAVAEFSDTETQDNTLPPAASSTPPTDDLTADDCPSDTQDYLNTATSLSSPVDERHSSDIEPTEPSPSASSTQAVSEPPADDTAEDILAVPLSSLASQFPEASEKEIHPSVAEPSAENEGDNSLFDEDDTASTSPSLTAINAGAITLADDLQDDAEDGTSWTTASQPLTEGGPTMLKNYAGAKVKDSDIGVDTDVDTDNDEQSGLDKGFLRRTSRSPWTSTPRSPVSDDLPSITLLQAEESQAAHSPHQAHKVTDWSQIWSNILLALQNKQNSASSDWAPLHRLHPWVTSSFRLVHIAKEIRII</sequence>
<feature type="compositionally biased region" description="Low complexity" evidence="1">
    <location>
        <begin position="557"/>
        <end position="567"/>
    </location>
</feature>
<feature type="region of interest" description="Disordered" evidence="1">
    <location>
        <begin position="96"/>
        <end position="118"/>
    </location>
</feature>
<feature type="region of interest" description="Disordered" evidence="1">
    <location>
        <begin position="531"/>
        <end position="571"/>
    </location>
</feature>
<evidence type="ECO:0000256" key="2">
    <source>
        <dbReference type="SAM" id="Phobius"/>
    </source>
</evidence>
<feature type="transmembrane region" description="Helical" evidence="2">
    <location>
        <begin position="63"/>
        <end position="88"/>
    </location>
</feature>
<comment type="caution">
    <text evidence="4">The sequence shown here is derived from an EMBL/GenBank/DDBJ whole genome shotgun (WGS) entry which is preliminary data.</text>
</comment>
<dbReference type="Proteomes" id="UP000320762">
    <property type="component" value="Unassembled WGS sequence"/>
</dbReference>
<feature type="compositionally biased region" description="Polar residues" evidence="1">
    <location>
        <begin position="501"/>
        <end position="510"/>
    </location>
</feature>
<feature type="compositionally biased region" description="Basic and acidic residues" evidence="1">
    <location>
        <begin position="230"/>
        <end position="258"/>
    </location>
</feature>
<keyword evidence="2" id="KW-0472">Membrane</keyword>
<accession>A0A550BSN6</accession>
<feature type="compositionally biased region" description="Acidic residues" evidence="1">
    <location>
        <begin position="531"/>
        <end position="545"/>
    </location>
</feature>
<reference evidence="4 5" key="1">
    <citation type="journal article" date="2019" name="New Phytol.">
        <title>Comparative genomics reveals unique wood-decay strategies and fruiting body development in the Schizophyllaceae.</title>
        <authorList>
            <person name="Almasi E."/>
            <person name="Sahu N."/>
            <person name="Krizsan K."/>
            <person name="Balint B."/>
            <person name="Kovacs G.M."/>
            <person name="Kiss B."/>
            <person name="Cseklye J."/>
            <person name="Drula E."/>
            <person name="Henrissat B."/>
            <person name="Nagy I."/>
            <person name="Chovatia M."/>
            <person name="Adam C."/>
            <person name="LaButti K."/>
            <person name="Lipzen A."/>
            <person name="Riley R."/>
            <person name="Grigoriev I.V."/>
            <person name="Nagy L.G."/>
        </authorList>
    </citation>
    <scope>NUCLEOTIDE SEQUENCE [LARGE SCALE GENOMIC DNA]</scope>
    <source>
        <strain evidence="4 5">NL-1724</strain>
    </source>
</reference>
<keyword evidence="2" id="KW-1133">Transmembrane helix</keyword>
<protein>
    <submittedName>
        <fullName evidence="4">Uncharacterized protein</fullName>
    </submittedName>
</protein>
<feature type="signal peptide" evidence="3">
    <location>
        <begin position="1"/>
        <end position="19"/>
    </location>
</feature>
<proteinExistence type="predicted"/>
<evidence type="ECO:0000256" key="1">
    <source>
        <dbReference type="SAM" id="MobiDB-lite"/>
    </source>
</evidence>
<evidence type="ECO:0000313" key="5">
    <source>
        <dbReference type="Proteomes" id="UP000320762"/>
    </source>
</evidence>
<keyword evidence="5" id="KW-1185">Reference proteome</keyword>
<dbReference type="AlphaFoldDB" id="A0A550BSN6"/>
<gene>
    <name evidence="4" type="ORF">BD626DRAFT_577345</name>
</gene>
<evidence type="ECO:0000313" key="4">
    <source>
        <dbReference type="EMBL" id="TRM55552.1"/>
    </source>
</evidence>
<organism evidence="4 5">
    <name type="scientific">Schizophyllum amplum</name>
    <dbReference type="NCBI Taxonomy" id="97359"/>
    <lineage>
        <taxon>Eukaryota</taxon>
        <taxon>Fungi</taxon>
        <taxon>Dikarya</taxon>
        <taxon>Basidiomycota</taxon>
        <taxon>Agaricomycotina</taxon>
        <taxon>Agaricomycetes</taxon>
        <taxon>Agaricomycetidae</taxon>
        <taxon>Agaricales</taxon>
        <taxon>Schizophyllaceae</taxon>
        <taxon>Schizophyllum</taxon>
    </lineage>
</organism>
<feature type="compositionally biased region" description="Low complexity" evidence="1">
    <location>
        <begin position="359"/>
        <end position="370"/>
    </location>
</feature>
<name>A0A550BSN6_9AGAR</name>
<keyword evidence="2" id="KW-0812">Transmembrane</keyword>
<feature type="region of interest" description="Disordered" evidence="1">
    <location>
        <begin position="492"/>
        <end position="518"/>
    </location>
</feature>
<feature type="compositionally biased region" description="Polar residues" evidence="1">
    <location>
        <begin position="378"/>
        <end position="392"/>
    </location>
</feature>
<evidence type="ECO:0000256" key="3">
    <source>
        <dbReference type="SAM" id="SignalP"/>
    </source>
</evidence>